<evidence type="ECO:0000256" key="1">
    <source>
        <dbReference type="ARBA" id="ARBA00009437"/>
    </source>
</evidence>
<reference evidence="7 8" key="1">
    <citation type="submission" date="2019-07" db="EMBL/GenBank/DDBJ databases">
        <title>Qingshengfaniella alkalisoli gen. nov., sp. nov., isolated from saline soil.</title>
        <authorList>
            <person name="Xu L."/>
            <person name="Huang X.-X."/>
            <person name="Sun J.-Q."/>
        </authorList>
    </citation>
    <scope>NUCLEOTIDE SEQUENCE [LARGE SCALE GENOMIC DNA]</scope>
    <source>
        <strain evidence="7 8">DSM 27279</strain>
    </source>
</reference>
<dbReference type="Gene3D" id="3.40.190.290">
    <property type="match status" value="1"/>
</dbReference>
<feature type="compositionally biased region" description="Basic residues" evidence="5">
    <location>
        <begin position="81"/>
        <end position="109"/>
    </location>
</feature>
<evidence type="ECO:0000313" key="7">
    <source>
        <dbReference type="EMBL" id="TSH98668.1"/>
    </source>
</evidence>
<keyword evidence="4" id="KW-0804">Transcription</keyword>
<dbReference type="Proteomes" id="UP000318405">
    <property type="component" value="Unassembled WGS sequence"/>
</dbReference>
<evidence type="ECO:0000256" key="3">
    <source>
        <dbReference type="ARBA" id="ARBA00023125"/>
    </source>
</evidence>
<dbReference type="PANTHER" id="PTHR30419:SF8">
    <property type="entry name" value="NITROGEN ASSIMILATION TRANSCRIPTIONAL ACTIVATOR-RELATED"/>
    <property type="match status" value="1"/>
</dbReference>
<dbReference type="InterPro" id="IPR005119">
    <property type="entry name" value="LysR_subst-bd"/>
</dbReference>
<keyword evidence="3" id="KW-0238">DNA-binding</keyword>
<dbReference type="InterPro" id="IPR000847">
    <property type="entry name" value="LysR_HTH_N"/>
</dbReference>
<dbReference type="GO" id="GO:0003700">
    <property type="term" value="F:DNA-binding transcription factor activity"/>
    <property type="evidence" value="ECO:0007669"/>
    <property type="project" value="InterPro"/>
</dbReference>
<organism evidence="7 8">
    <name type="scientific">Verticiella sediminum</name>
    <dbReference type="NCBI Taxonomy" id="1247510"/>
    <lineage>
        <taxon>Bacteria</taxon>
        <taxon>Pseudomonadati</taxon>
        <taxon>Pseudomonadota</taxon>
        <taxon>Betaproteobacteria</taxon>
        <taxon>Burkholderiales</taxon>
        <taxon>Alcaligenaceae</taxon>
        <taxon>Verticiella</taxon>
    </lineage>
</organism>
<feature type="compositionally biased region" description="Low complexity" evidence="5">
    <location>
        <begin position="34"/>
        <end position="45"/>
    </location>
</feature>
<keyword evidence="8" id="KW-1185">Reference proteome</keyword>
<evidence type="ECO:0000256" key="2">
    <source>
        <dbReference type="ARBA" id="ARBA00023015"/>
    </source>
</evidence>
<dbReference type="Gene3D" id="1.10.10.10">
    <property type="entry name" value="Winged helix-like DNA-binding domain superfamily/Winged helix DNA-binding domain"/>
    <property type="match status" value="1"/>
</dbReference>
<dbReference type="CDD" id="cd05466">
    <property type="entry name" value="PBP2_LTTR_substrate"/>
    <property type="match status" value="1"/>
</dbReference>
<feature type="compositionally biased region" description="Basic residues" evidence="5">
    <location>
        <begin position="1"/>
        <end position="12"/>
    </location>
</feature>
<name>A0A556B0E2_9BURK</name>
<dbReference type="SUPFAM" id="SSF53850">
    <property type="entry name" value="Periplasmic binding protein-like II"/>
    <property type="match status" value="1"/>
</dbReference>
<sequence>MPDARHRARLHRRDAGPHRTPHARRGRTHLPGQRSPLRLRLPAHLPLDHQPRSRSALRAPGHRKHRRPRTPHHPDPDHGGRGLRLHARGQARRLRLHRQRRRRAPRPWPRRGALPGAQHQLRLQRRGAAAGGDVPGEGGAGVVGAGVIKLTIKQLYAVKELAATSSFTVAAAHLHTTQSNLSTTIREAESVLGVRLFDRTTKAVSLTATGREFVRGIDPLLEDLQAQVDNVRSVGQLRKGRLAVGFTPLLGSTLLAGPIARFNLLHPDIDIRLEDATTAELFSHLLSQNIEIAIGTFAGKSSEIEIEALFDDPLIVLSHASLDLPDQVSWELLSRQRLVGIVDNSSVGKLVKETFKAVCARGVQTLVQSHHWLSVIALTESLRAACIAPRYTMAGQRTGSLRCSSLVQPTLSRQLGIAYLKGKSLSPAAMQFTELLKRATALHLLTQ</sequence>
<dbReference type="Pfam" id="PF03466">
    <property type="entry name" value="LysR_substrate"/>
    <property type="match status" value="1"/>
</dbReference>
<dbReference type="InterPro" id="IPR036388">
    <property type="entry name" value="WH-like_DNA-bd_sf"/>
</dbReference>
<comment type="similarity">
    <text evidence="1">Belongs to the LysR transcriptional regulatory family.</text>
</comment>
<dbReference type="PANTHER" id="PTHR30419">
    <property type="entry name" value="HTH-TYPE TRANSCRIPTIONAL REGULATOR YBHD"/>
    <property type="match status" value="1"/>
</dbReference>
<feature type="compositionally biased region" description="Basic residues" evidence="5">
    <location>
        <begin position="19"/>
        <end position="28"/>
    </location>
</feature>
<feature type="compositionally biased region" description="Basic residues" evidence="5">
    <location>
        <begin position="60"/>
        <end position="71"/>
    </location>
</feature>
<feature type="region of interest" description="Disordered" evidence="5">
    <location>
        <begin position="1"/>
        <end position="133"/>
    </location>
</feature>
<protein>
    <submittedName>
        <fullName evidence="7">LysR family transcriptional regulator</fullName>
    </submittedName>
</protein>
<dbReference type="SUPFAM" id="SSF46785">
    <property type="entry name" value="Winged helix' DNA-binding domain"/>
    <property type="match status" value="1"/>
</dbReference>
<proteinExistence type="inferred from homology"/>
<accession>A0A556B0E2</accession>
<evidence type="ECO:0000256" key="5">
    <source>
        <dbReference type="SAM" id="MobiDB-lite"/>
    </source>
</evidence>
<dbReference type="GO" id="GO:0003677">
    <property type="term" value="F:DNA binding"/>
    <property type="evidence" value="ECO:0007669"/>
    <property type="project" value="UniProtKB-KW"/>
</dbReference>
<dbReference type="PROSITE" id="PS50931">
    <property type="entry name" value="HTH_LYSR"/>
    <property type="match status" value="1"/>
</dbReference>
<dbReference type="OrthoDB" id="8437302at2"/>
<gene>
    <name evidence="7" type="ORF">FOZ76_02665</name>
</gene>
<dbReference type="AlphaFoldDB" id="A0A556B0E2"/>
<comment type="caution">
    <text evidence="7">The sequence shown here is derived from an EMBL/GenBank/DDBJ whole genome shotgun (WGS) entry which is preliminary data.</text>
</comment>
<dbReference type="InterPro" id="IPR036390">
    <property type="entry name" value="WH_DNA-bd_sf"/>
</dbReference>
<keyword evidence="2" id="KW-0805">Transcription regulation</keyword>
<dbReference type="GO" id="GO:0005829">
    <property type="term" value="C:cytosol"/>
    <property type="evidence" value="ECO:0007669"/>
    <property type="project" value="TreeGrafter"/>
</dbReference>
<evidence type="ECO:0000256" key="4">
    <source>
        <dbReference type="ARBA" id="ARBA00023163"/>
    </source>
</evidence>
<evidence type="ECO:0000259" key="6">
    <source>
        <dbReference type="PROSITE" id="PS50931"/>
    </source>
</evidence>
<dbReference type="InterPro" id="IPR050950">
    <property type="entry name" value="HTH-type_LysR_regulators"/>
</dbReference>
<feature type="domain" description="HTH lysR-type" evidence="6">
    <location>
        <begin position="150"/>
        <end position="207"/>
    </location>
</feature>
<dbReference type="EMBL" id="VLTJ01000004">
    <property type="protein sequence ID" value="TSH98668.1"/>
    <property type="molecule type" value="Genomic_DNA"/>
</dbReference>
<evidence type="ECO:0000313" key="8">
    <source>
        <dbReference type="Proteomes" id="UP000318405"/>
    </source>
</evidence>
<dbReference type="Pfam" id="PF00126">
    <property type="entry name" value="HTH_1"/>
    <property type="match status" value="1"/>
</dbReference>